<feature type="domain" description="OmpR/PhoB-type" evidence="9">
    <location>
        <begin position="130"/>
        <end position="228"/>
    </location>
</feature>
<dbReference type="Gene3D" id="3.40.50.2300">
    <property type="match status" value="1"/>
</dbReference>
<dbReference type="Pfam" id="PF00486">
    <property type="entry name" value="Trans_reg_C"/>
    <property type="match status" value="1"/>
</dbReference>
<evidence type="ECO:0000256" key="1">
    <source>
        <dbReference type="ARBA" id="ARBA00022553"/>
    </source>
</evidence>
<dbReference type="Gene3D" id="1.10.10.10">
    <property type="entry name" value="Winged helix-like DNA-binding domain superfamily/Winged helix DNA-binding domain"/>
    <property type="match status" value="1"/>
</dbReference>
<dbReference type="SUPFAM" id="SSF52172">
    <property type="entry name" value="CheY-like"/>
    <property type="match status" value="1"/>
</dbReference>
<dbReference type="GO" id="GO:0000976">
    <property type="term" value="F:transcription cis-regulatory region binding"/>
    <property type="evidence" value="ECO:0007669"/>
    <property type="project" value="TreeGrafter"/>
</dbReference>
<dbReference type="RefSeq" id="WP_013049061.1">
    <property type="nucleotide sequence ID" value="NC_014011.1"/>
</dbReference>
<name>D5EGW7_AMICL</name>
<dbReference type="CDD" id="cd00383">
    <property type="entry name" value="trans_reg_C"/>
    <property type="match status" value="1"/>
</dbReference>
<dbReference type="InterPro" id="IPR001867">
    <property type="entry name" value="OmpR/PhoB-type_DNA-bd"/>
</dbReference>
<dbReference type="InterPro" id="IPR001789">
    <property type="entry name" value="Sig_transdc_resp-reg_receiver"/>
</dbReference>
<dbReference type="SMART" id="SM00448">
    <property type="entry name" value="REC"/>
    <property type="match status" value="1"/>
</dbReference>
<proteinExistence type="predicted"/>
<gene>
    <name evidence="10" type="ordered locus">Amico_1683</name>
</gene>
<dbReference type="InterPro" id="IPR036388">
    <property type="entry name" value="WH-like_DNA-bd_sf"/>
</dbReference>
<organism evidence="10 11">
    <name type="scientific">Aminobacterium colombiense (strain DSM 12261 / ALA-1)</name>
    <dbReference type="NCBI Taxonomy" id="572547"/>
    <lineage>
        <taxon>Bacteria</taxon>
        <taxon>Thermotogati</taxon>
        <taxon>Synergistota</taxon>
        <taxon>Synergistia</taxon>
        <taxon>Synergistales</taxon>
        <taxon>Aminobacteriaceae</taxon>
        <taxon>Aminobacterium</taxon>
    </lineage>
</organism>
<dbReference type="HOGENOM" id="CLU_000445_30_4_0"/>
<evidence type="ECO:0000256" key="6">
    <source>
        <dbReference type="PROSITE-ProRule" id="PRU00169"/>
    </source>
</evidence>
<accession>D5EGW7</accession>
<dbReference type="Gene3D" id="6.10.250.690">
    <property type="match status" value="1"/>
</dbReference>
<evidence type="ECO:0000259" key="9">
    <source>
        <dbReference type="PROSITE" id="PS51755"/>
    </source>
</evidence>
<dbReference type="GO" id="GO:0032993">
    <property type="term" value="C:protein-DNA complex"/>
    <property type="evidence" value="ECO:0007669"/>
    <property type="project" value="TreeGrafter"/>
</dbReference>
<reference evidence="10 11" key="1">
    <citation type="journal article" date="2010" name="Stand. Genomic Sci.">
        <title>Complete genome sequence of Aminobacterium colombiense type strain (ALA-1).</title>
        <authorList>
            <person name="Chertkov O."/>
            <person name="Sikorski J."/>
            <person name="Brambilla E."/>
            <person name="Lapidus A."/>
            <person name="Copeland A."/>
            <person name="Glavina Del Rio T."/>
            <person name="Nolan M."/>
            <person name="Lucas S."/>
            <person name="Tice H."/>
            <person name="Cheng J.F."/>
            <person name="Han C."/>
            <person name="Detter J.C."/>
            <person name="Bruce D."/>
            <person name="Tapia R."/>
            <person name="Goodwin L."/>
            <person name="Pitluck S."/>
            <person name="Liolios K."/>
            <person name="Ivanova N."/>
            <person name="Mavromatis K."/>
            <person name="Ovchinnikova G."/>
            <person name="Pati A."/>
            <person name="Chen A."/>
            <person name="Palaniappan K."/>
            <person name="Land M."/>
            <person name="Hauser L."/>
            <person name="Chang Y.J."/>
            <person name="Jeffries C.D."/>
            <person name="Spring S."/>
            <person name="Rohde M."/>
            <person name="Goker M."/>
            <person name="Bristow J."/>
            <person name="Eisen J.A."/>
            <person name="Markowitz V."/>
            <person name="Hugenholtz P."/>
            <person name="Kyrpides N.C."/>
            <person name="Klenk H.P."/>
        </authorList>
    </citation>
    <scope>NUCLEOTIDE SEQUENCE [LARGE SCALE GENOMIC DNA]</scope>
    <source>
        <strain evidence="11">DSM 12261 / ALA-1</strain>
    </source>
</reference>
<dbReference type="PROSITE" id="PS51755">
    <property type="entry name" value="OMPR_PHOB"/>
    <property type="match status" value="1"/>
</dbReference>
<feature type="DNA-binding region" description="OmpR/PhoB-type" evidence="7">
    <location>
        <begin position="130"/>
        <end position="228"/>
    </location>
</feature>
<protein>
    <submittedName>
        <fullName evidence="10">Two component transcriptional regulator, winged helix family</fullName>
    </submittedName>
</protein>
<dbReference type="Proteomes" id="UP000002366">
    <property type="component" value="Chromosome"/>
</dbReference>
<keyword evidence="4 7" id="KW-0238">DNA-binding</keyword>
<feature type="domain" description="Response regulatory" evidence="8">
    <location>
        <begin position="5"/>
        <end position="121"/>
    </location>
</feature>
<dbReference type="InterPro" id="IPR039420">
    <property type="entry name" value="WalR-like"/>
</dbReference>
<dbReference type="AlphaFoldDB" id="D5EGW7"/>
<dbReference type="Pfam" id="PF00072">
    <property type="entry name" value="Response_reg"/>
    <property type="match status" value="1"/>
</dbReference>
<dbReference type="GO" id="GO:0005829">
    <property type="term" value="C:cytosol"/>
    <property type="evidence" value="ECO:0007669"/>
    <property type="project" value="TreeGrafter"/>
</dbReference>
<keyword evidence="2" id="KW-0902">Two-component regulatory system</keyword>
<dbReference type="eggNOG" id="COG0745">
    <property type="taxonomic scope" value="Bacteria"/>
</dbReference>
<dbReference type="KEGG" id="aco:Amico_1683"/>
<evidence type="ECO:0000256" key="4">
    <source>
        <dbReference type="ARBA" id="ARBA00023125"/>
    </source>
</evidence>
<evidence type="ECO:0000256" key="7">
    <source>
        <dbReference type="PROSITE-ProRule" id="PRU01091"/>
    </source>
</evidence>
<keyword evidence="5" id="KW-0804">Transcription</keyword>
<keyword evidence="3" id="KW-0805">Transcription regulation</keyword>
<dbReference type="OrthoDB" id="3242at2"/>
<dbReference type="STRING" id="572547.Amico_1683"/>
<dbReference type="GO" id="GO:0006355">
    <property type="term" value="P:regulation of DNA-templated transcription"/>
    <property type="evidence" value="ECO:0007669"/>
    <property type="project" value="InterPro"/>
</dbReference>
<dbReference type="PANTHER" id="PTHR48111">
    <property type="entry name" value="REGULATOR OF RPOS"/>
    <property type="match status" value="1"/>
</dbReference>
<dbReference type="GO" id="GO:0000156">
    <property type="term" value="F:phosphorelay response regulator activity"/>
    <property type="evidence" value="ECO:0007669"/>
    <property type="project" value="TreeGrafter"/>
</dbReference>
<evidence type="ECO:0000256" key="3">
    <source>
        <dbReference type="ARBA" id="ARBA00023015"/>
    </source>
</evidence>
<evidence type="ECO:0000313" key="10">
    <source>
        <dbReference type="EMBL" id="ADE57799.1"/>
    </source>
</evidence>
<feature type="modified residue" description="4-aspartylphosphate" evidence="6">
    <location>
        <position position="54"/>
    </location>
</feature>
<evidence type="ECO:0000313" key="11">
    <source>
        <dbReference type="Proteomes" id="UP000002366"/>
    </source>
</evidence>
<keyword evidence="1 6" id="KW-0597">Phosphoprotein</keyword>
<dbReference type="PROSITE" id="PS50110">
    <property type="entry name" value="RESPONSE_REGULATORY"/>
    <property type="match status" value="1"/>
</dbReference>
<evidence type="ECO:0000256" key="2">
    <source>
        <dbReference type="ARBA" id="ARBA00023012"/>
    </source>
</evidence>
<keyword evidence="11" id="KW-1185">Reference proteome</keyword>
<dbReference type="EMBL" id="CP001997">
    <property type="protein sequence ID" value="ADE57799.1"/>
    <property type="molecule type" value="Genomic_DNA"/>
</dbReference>
<dbReference type="FunFam" id="3.40.50.2300:FF:000001">
    <property type="entry name" value="DNA-binding response regulator PhoB"/>
    <property type="match status" value="1"/>
</dbReference>
<dbReference type="SMART" id="SM00862">
    <property type="entry name" value="Trans_reg_C"/>
    <property type="match status" value="1"/>
</dbReference>
<dbReference type="InterPro" id="IPR011006">
    <property type="entry name" value="CheY-like_superfamily"/>
</dbReference>
<evidence type="ECO:0000256" key="5">
    <source>
        <dbReference type="ARBA" id="ARBA00023163"/>
    </source>
</evidence>
<dbReference type="PANTHER" id="PTHR48111:SF40">
    <property type="entry name" value="PHOSPHATE REGULON TRANSCRIPTIONAL REGULATORY PROTEIN PHOB"/>
    <property type="match status" value="1"/>
</dbReference>
<sequence>MSGDRILIVDDEKGIQDIVSQALKRRGYETICASDGDSALDLAFAAHPDLIILDLMLPRMDGWEVCRRLKSNKETALIPIIMLTARRDEMDVVEGLELGADDYMKKPFSLAELVARVGVLLRRTRMTEETRQITNGDLVMDIENQWVMLRGNSLDLSPTEFRLLELLAHRFGRTVSRDELLGRIWNLYGGDTRTVDVHISRLRKKLDDNKHPALLIQTLRGRGYRITWEDKP</sequence>
<evidence type="ECO:0000259" key="8">
    <source>
        <dbReference type="PROSITE" id="PS50110"/>
    </source>
</evidence>